<gene>
    <name evidence="2" type="ORF">PGLA1383_LOCUS39915</name>
</gene>
<feature type="compositionally biased region" description="Polar residues" evidence="1">
    <location>
        <begin position="59"/>
        <end position="73"/>
    </location>
</feature>
<proteinExistence type="predicted"/>
<organism evidence="2 3">
    <name type="scientific">Polarella glacialis</name>
    <name type="common">Dinoflagellate</name>
    <dbReference type="NCBI Taxonomy" id="89957"/>
    <lineage>
        <taxon>Eukaryota</taxon>
        <taxon>Sar</taxon>
        <taxon>Alveolata</taxon>
        <taxon>Dinophyceae</taxon>
        <taxon>Suessiales</taxon>
        <taxon>Suessiaceae</taxon>
        <taxon>Polarella</taxon>
    </lineage>
</organism>
<dbReference type="Proteomes" id="UP000654075">
    <property type="component" value="Unassembled WGS sequence"/>
</dbReference>
<keyword evidence="3" id="KW-1185">Reference proteome</keyword>
<evidence type="ECO:0000313" key="3">
    <source>
        <dbReference type="Proteomes" id="UP000654075"/>
    </source>
</evidence>
<dbReference type="EMBL" id="CAJNNV010027983">
    <property type="protein sequence ID" value="CAE8622472.1"/>
    <property type="molecule type" value="Genomic_DNA"/>
</dbReference>
<reference evidence="2" key="1">
    <citation type="submission" date="2021-02" db="EMBL/GenBank/DDBJ databases">
        <authorList>
            <person name="Dougan E. K."/>
            <person name="Rhodes N."/>
            <person name="Thang M."/>
            <person name="Chan C."/>
        </authorList>
    </citation>
    <scope>NUCLEOTIDE SEQUENCE</scope>
</reference>
<evidence type="ECO:0000313" key="2">
    <source>
        <dbReference type="EMBL" id="CAE8622472.1"/>
    </source>
</evidence>
<accession>A0A813G6A4</accession>
<protein>
    <submittedName>
        <fullName evidence="2">Uncharacterized protein</fullName>
    </submittedName>
</protein>
<dbReference type="AlphaFoldDB" id="A0A813G6A4"/>
<feature type="region of interest" description="Disordered" evidence="1">
    <location>
        <begin position="44"/>
        <end position="73"/>
    </location>
</feature>
<comment type="caution">
    <text evidence="2">The sequence shown here is derived from an EMBL/GenBank/DDBJ whole genome shotgun (WGS) entry which is preliminary data.</text>
</comment>
<name>A0A813G6A4_POLGL</name>
<sequence>MTNAEAVSQAAEVSYDDVVFSFYDAEAAGPELLTKDALAAFPANESSSYPSLKTKRQSNEGSWPSSPAEAAQQTELLKVKQEGSRREQRRFEGQLLAALSSLLAFAAVGSACTIIDPGGSSAQAGLGVLLARLRAAGAGASSPELTAVAPFPPAPWALWVHKSPAQPLRACAETAIVLGKFLVFVTFASNHVTTSSQGTAALALTSQVGWRRLNDPGSVSRPCGASVLSAVRHGLHDNPRSVRSEA</sequence>
<evidence type="ECO:0000256" key="1">
    <source>
        <dbReference type="SAM" id="MobiDB-lite"/>
    </source>
</evidence>